<keyword evidence="1" id="KW-1185">Reference proteome</keyword>
<reference evidence="2" key="1">
    <citation type="submission" date="2022-11" db="UniProtKB">
        <authorList>
            <consortium name="WormBaseParasite"/>
        </authorList>
    </citation>
    <scope>IDENTIFICATION</scope>
</reference>
<name>A0A915I9N0_ROMCU</name>
<dbReference type="WBParaSite" id="nRc.2.0.1.t10577-RA">
    <property type="protein sequence ID" value="nRc.2.0.1.t10577-RA"/>
    <property type="gene ID" value="nRc.2.0.1.g10577"/>
</dbReference>
<organism evidence="1 2">
    <name type="scientific">Romanomermis culicivorax</name>
    <name type="common">Nematode worm</name>
    <dbReference type="NCBI Taxonomy" id="13658"/>
    <lineage>
        <taxon>Eukaryota</taxon>
        <taxon>Metazoa</taxon>
        <taxon>Ecdysozoa</taxon>
        <taxon>Nematoda</taxon>
        <taxon>Enoplea</taxon>
        <taxon>Dorylaimia</taxon>
        <taxon>Mermithida</taxon>
        <taxon>Mermithoidea</taxon>
        <taxon>Mermithidae</taxon>
        <taxon>Romanomermis</taxon>
    </lineage>
</organism>
<sequence length="88" mass="10149">MLKDTKSVRKHRATGLKAQNFLGILRRVNEYDIKHFYILRERERIPFETDFLPKTQICDTVIQTGQKIGDGEATKISASALAGFRPIW</sequence>
<accession>A0A915I9N0</accession>
<protein>
    <submittedName>
        <fullName evidence="2">Uncharacterized protein</fullName>
    </submittedName>
</protein>
<dbReference type="AlphaFoldDB" id="A0A915I9N0"/>
<evidence type="ECO:0000313" key="1">
    <source>
        <dbReference type="Proteomes" id="UP000887565"/>
    </source>
</evidence>
<evidence type="ECO:0000313" key="2">
    <source>
        <dbReference type="WBParaSite" id="nRc.2.0.1.t10577-RA"/>
    </source>
</evidence>
<proteinExistence type="predicted"/>
<dbReference type="Proteomes" id="UP000887565">
    <property type="component" value="Unplaced"/>
</dbReference>